<accession>A0A1H3URA1</accession>
<dbReference type="STRING" id="137265.SAMN05421684_7903"/>
<gene>
    <name evidence="1" type="ORF">SAMN05421684_7903</name>
</gene>
<evidence type="ECO:0000313" key="2">
    <source>
        <dbReference type="Proteomes" id="UP000199632"/>
    </source>
</evidence>
<sequence length="200" mass="21889">MSRPSNARRQATASVFTHDGFARPHSPEADGDAAHDAGRRYRTGVIGVADREPGVIRVNRPVVEAMCRHHQRLREAAIADHVRDGEALEDAICYVDGILPRIFLLDGQLVLDQRHVAGDSDAITATAPRRGRYRIGLGYTWYRVDARLCDTILDDKPSSTATATIVLRHNDLQALAAGDELLATDTADRQVRVLPAAPLP</sequence>
<proteinExistence type="predicted"/>
<name>A0A1H3URA1_9ACTN</name>
<dbReference type="Proteomes" id="UP000199632">
    <property type="component" value="Unassembled WGS sequence"/>
</dbReference>
<dbReference type="AlphaFoldDB" id="A0A1H3URA1"/>
<protein>
    <submittedName>
        <fullName evidence="1">Uncharacterized protein</fullName>
    </submittedName>
</protein>
<evidence type="ECO:0000313" key="1">
    <source>
        <dbReference type="EMBL" id="SDZ65010.1"/>
    </source>
</evidence>
<dbReference type="EMBL" id="FNQB01000005">
    <property type="protein sequence ID" value="SDZ65010.1"/>
    <property type="molecule type" value="Genomic_DNA"/>
</dbReference>
<organism evidence="1 2">
    <name type="scientific">Asanoa ishikariensis</name>
    <dbReference type="NCBI Taxonomy" id="137265"/>
    <lineage>
        <taxon>Bacteria</taxon>
        <taxon>Bacillati</taxon>
        <taxon>Actinomycetota</taxon>
        <taxon>Actinomycetes</taxon>
        <taxon>Micromonosporales</taxon>
        <taxon>Micromonosporaceae</taxon>
        <taxon>Asanoa</taxon>
    </lineage>
</organism>
<keyword evidence="2" id="KW-1185">Reference proteome</keyword>
<reference evidence="2" key="1">
    <citation type="submission" date="2016-10" db="EMBL/GenBank/DDBJ databases">
        <authorList>
            <person name="Varghese N."/>
            <person name="Submissions S."/>
        </authorList>
    </citation>
    <scope>NUCLEOTIDE SEQUENCE [LARGE SCALE GENOMIC DNA]</scope>
    <source>
        <strain evidence="2">DSM 44718</strain>
    </source>
</reference>